<feature type="compositionally biased region" description="Low complexity" evidence="4">
    <location>
        <begin position="433"/>
        <end position="450"/>
    </location>
</feature>
<evidence type="ECO:0000259" key="5">
    <source>
        <dbReference type="PROSITE" id="PS51011"/>
    </source>
</evidence>
<dbReference type="AlphaFoldDB" id="A0A9P4LVH3"/>
<dbReference type="PANTHER" id="PTHR13964">
    <property type="entry name" value="RBP-RELATED"/>
    <property type="match status" value="1"/>
</dbReference>
<evidence type="ECO:0000256" key="4">
    <source>
        <dbReference type="SAM" id="MobiDB-lite"/>
    </source>
</evidence>
<protein>
    <recommendedName>
        <fullName evidence="5">ARID domain-containing protein</fullName>
    </recommendedName>
</protein>
<keyword evidence="7" id="KW-1185">Reference proteome</keyword>
<dbReference type="GO" id="GO:0000976">
    <property type="term" value="F:transcription cis-regulatory region binding"/>
    <property type="evidence" value="ECO:0007669"/>
    <property type="project" value="TreeGrafter"/>
</dbReference>
<accession>A0A9P4LVH3</accession>
<evidence type="ECO:0000313" key="7">
    <source>
        <dbReference type="Proteomes" id="UP000799776"/>
    </source>
</evidence>
<dbReference type="CDD" id="cd16871">
    <property type="entry name" value="ARID_Swi1p-like"/>
    <property type="match status" value="1"/>
</dbReference>
<dbReference type="InterPro" id="IPR036431">
    <property type="entry name" value="ARID_dom_sf"/>
</dbReference>
<keyword evidence="1" id="KW-0805">Transcription regulation</keyword>
<dbReference type="SUPFAM" id="SSF46774">
    <property type="entry name" value="ARID-like"/>
    <property type="match status" value="1"/>
</dbReference>
<dbReference type="Proteomes" id="UP000799776">
    <property type="component" value="Unassembled WGS sequence"/>
</dbReference>
<dbReference type="GO" id="GO:0016514">
    <property type="term" value="C:SWI/SNF complex"/>
    <property type="evidence" value="ECO:0007669"/>
    <property type="project" value="TreeGrafter"/>
</dbReference>
<dbReference type="Gene3D" id="1.10.150.60">
    <property type="entry name" value="ARID DNA-binding domain"/>
    <property type="match status" value="1"/>
</dbReference>
<keyword evidence="3" id="KW-0539">Nucleus</keyword>
<evidence type="ECO:0000256" key="1">
    <source>
        <dbReference type="ARBA" id="ARBA00023015"/>
    </source>
</evidence>
<reference evidence="6" key="1">
    <citation type="journal article" date="2020" name="Stud. Mycol.">
        <title>101 Dothideomycetes genomes: a test case for predicting lifestyles and emergence of pathogens.</title>
        <authorList>
            <person name="Haridas S."/>
            <person name="Albert R."/>
            <person name="Binder M."/>
            <person name="Bloem J."/>
            <person name="Labutti K."/>
            <person name="Salamov A."/>
            <person name="Andreopoulos B."/>
            <person name="Baker S."/>
            <person name="Barry K."/>
            <person name="Bills G."/>
            <person name="Bluhm B."/>
            <person name="Cannon C."/>
            <person name="Castanera R."/>
            <person name="Culley D."/>
            <person name="Daum C."/>
            <person name="Ezra D."/>
            <person name="Gonzalez J."/>
            <person name="Henrissat B."/>
            <person name="Kuo A."/>
            <person name="Liang C."/>
            <person name="Lipzen A."/>
            <person name="Lutzoni F."/>
            <person name="Magnuson J."/>
            <person name="Mondo S."/>
            <person name="Nolan M."/>
            <person name="Ohm R."/>
            <person name="Pangilinan J."/>
            <person name="Park H.-J."/>
            <person name="Ramirez L."/>
            <person name="Alfaro M."/>
            <person name="Sun H."/>
            <person name="Tritt A."/>
            <person name="Yoshinaga Y."/>
            <person name="Zwiers L.-H."/>
            <person name="Turgeon B."/>
            <person name="Goodwin S."/>
            <person name="Spatafora J."/>
            <person name="Crous P."/>
            <person name="Grigoriev I."/>
        </authorList>
    </citation>
    <scope>NUCLEOTIDE SEQUENCE</scope>
    <source>
        <strain evidence="6">CBS 121410</strain>
    </source>
</reference>
<feature type="domain" description="ARID" evidence="5">
    <location>
        <begin position="306"/>
        <end position="400"/>
    </location>
</feature>
<dbReference type="OrthoDB" id="1938591at2759"/>
<dbReference type="EMBL" id="ML978731">
    <property type="protein sequence ID" value="KAF2085334.1"/>
    <property type="molecule type" value="Genomic_DNA"/>
</dbReference>
<feature type="compositionally biased region" description="Polar residues" evidence="4">
    <location>
        <begin position="90"/>
        <end position="102"/>
    </location>
</feature>
<organism evidence="6 7">
    <name type="scientific">Saccharata proteae CBS 121410</name>
    <dbReference type="NCBI Taxonomy" id="1314787"/>
    <lineage>
        <taxon>Eukaryota</taxon>
        <taxon>Fungi</taxon>
        <taxon>Dikarya</taxon>
        <taxon>Ascomycota</taxon>
        <taxon>Pezizomycotina</taxon>
        <taxon>Dothideomycetes</taxon>
        <taxon>Dothideomycetes incertae sedis</taxon>
        <taxon>Botryosphaeriales</taxon>
        <taxon>Saccharataceae</taxon>
        <taxon>Saccharata</taxon>
    </lineage>
</organism>
<dbReference type="PANTHER" id="PTHR13964:SF27">
    <property type="entry name" value="HAT-TRICK, ISOFORM D"/>
    <property type="match status" value="1"/>
</dbReference>
<feature type="region of interest" description="Disordered" evidence="4">
    <location>
        <begin position="64"/>
        <end position="180"/>
    </location>
</feature>
<dbReference type="Pfam" id="PF01388">
    <property type="entry name" value="ARID"/>
    <property type="match status" value="1"/>
</dbReference>
<keyword evidence="2" id="KW-0804">Transcription</keyword>
<dbReference type="SMART" id="SM01014">
    <property type="entry name" value="ARID"/>
    <property type="match status" value="1"/>
</dbReference>
<feature type="compositionally biased region" description="Pro residues" evidence="4">
    <location>
        <begin position="506"/>
        <end position="521"/>
    </location>
</feature>
<dbReference type="InterPro" id="IPR051232">
    <property type="entry name" value="ARID/SWI1_ChromRemod"/>
</dbReference>
<proteinExistence type="predicted"/>
<feature type="region of interest" description="Disordered" evidence="4">
    <location>
        <begin position="406"/>
        <end position="528"/>
    </location>
</feature>
<name>A0A9P4LVH3_9PEZI</name>
<feature type="compositionally biased region" description="Polar residues" evidence="4">
    <location>
        <begin position="128"/>
        <end position="157"/>
    </location>
</feature>
<gene>
    <name evidence="6" type="ORF">K490DRAFT_46797</name>
</gene>
<comment type="caution">
    <text evidence="6">The sequence shown here is derived from an EMBL/GenBank/DDBJ whole genome shotgun (WGS) entry which is preliminary data.</text>
</comment>
<evidence type="ECO:0000313" key="6">
    <source>
        <dbReference type="EMBL" id="KAF2085334.1"/>
    </source>
</evidence>
<dbReference type="PROSITE" id="PS51011">
    <property type="entry name" value="ARID"/>
    <property type="match status" value="1"/>
</dbReference>
<evidence type="ECO:0000256" key="2">
    <source>
        <dbReference type="ARBA" id="ARBA00023163"/>
    </source>
</evidence>
<feature type="compositionally biased region" description="Low complexity" evidence="4">
    <location>
        <begin position="476"/>
        <end position="490"/>
    </location>
</feature>
<dbReference type="GO" id="GO:0006357">
    <property type="term" value="P:regulation of transcription by RNA polymerase II"/>
    <property type="evidence" value="ECO:0007669"/>
    <property type="project" value="TreeGrafter"/>
</dbReference>
<dbReference type="SMART" id="SM00501">
    <property type="entry name" value="BRIGHT"/>
    <property type="match status" value="1"/>
</dbReference>
<dbReference type="InterPro" id="IPR001606">
    <property type="entry name" value="ARID_dom"/>
</dbReference>
<evidence type="ECO:0000256" key="3">
    <source>
        <dbReference type="ARBA" id="ARBA00023242"/>
    </source>
</evidence>
<sequence>MNFDALSANNGYLDPANPVIDPSMFNPSGFDLNSFQNPQLHQRLQNGSVRNASPAAFTNQAYQVNPIVPSKRPRPSEDATASPRPAPGTMNLSRSQTPQQMAFPQGAFPPGQQGLQAPNPYQHLQHAGSANATPSPTMQSQQFRPPQNQHRMQTMSPNPFPPNSMGMSPAPDQTSRVNTPQNPAMAQMAAMNMMQGSPTAQGFNQNFAMPPGMNTGGFGASMPVQPVALSHNLQARQNDAQRLYQQRLQAQQQQIAAASNMAAARQQHVGGMNMLASTGQGMNPAMAMAGGMRPGQGPMPGANPNKASEAQFVQNVNLLMQQQGLPFNPQPLVCMRPVNLMQLYATIMKHRGSRHVTMLQNGWSMIAQMLGWPPQQFPTAANELKMVYEQNLAAYETAWLNKQKQKSQQMGAMTGPPQASPVRSMPSNGQDFQAQQQQYIQRAQRAAQMAGNSQPPMGQGTPVRNNSMPSANGWATPQQDQTPTPQQQDPMAQHRKSMSRQLEATPPQPQQPGAFPTPSPGPEKSIDGAAKALPGEAHAVNGTAPSIEPKLSLGTEYKPKTRTLLDTHGGILVDGHGEVGERLAKLKPQVPSLEEMGVIDLRSISMSLQSGMKGEVRYALDVLVRLSHEPRLQLELEKCEDLMDSLIDCAEEQVDALADGATEVSDILDLTSYEDVVRNCRTEVESLHDIPEVGSLEYELDRAADRLIAVTTILRNLSFFEINHLLLSTPPVIRFLSNTIRLLATRIMLLRTNVNTLDFMKDIITFLSNTCEKVVLPSREEALTILHFLLAFAPCPPPNAHEPLRFTPYNPSIHRYLPPAIDSLAKLLARDDPNRSFYRQLFHSDSSSVPPYDLLTRTFALAISVVPERTKGHMPAQNEMRIVEARKPYLTQGMLSADILASLVPGHESGLARSWLEAEDGWAKSLMRLSMFLMAAGPTQTPMQTGPGGRHLPRPIEHDAQGYGLITHRALAMLIKLGERSQSEEDLKQRKLNIDALPKTELLLGALSSGTVDGMVLKKLCAFAGLNG</sequence>
<feature type="compositionally biased region" description="Polar residues" evidence="4">
    <location>
        <begin position="451"/>
        <end position="475"/>
    </location>
</feature>